<evidence type="ECO:0000313" key="3">
    <source>
        <dbReference type="Proteomes" id="UP000028582"/>
    </source>
</evidence>
<feature type="compositionally biased region" description="Polar residues" evidence="1">
    <location>
        <begin position="25"/>
        <end position="47"/>
    </location>
</feature>
<sequence>MVHLTHFELHWKPRCIYDTSDEENTSPNIQTNQQPGFSGETSDTGTATPPWLTPAQLTKTVVRSTPVHDSPPATRRCANGLSKILALVPLQRDRWATDWDRFC</sequence>
<feature type="region of interest" description="Disordered" evidence="1">
    <location>
        <begin position="20"/>
        <end position="52"/>
    </location>
</feature>
<evidence type="ECO:0000313" key="2">
    <source>
        <dbReference type="EMBL" id="ETO63490.1"/>
    </source>
</evidence>
<dbReference type="Proteomes" id="UP000028582">
    <property type="component" value="Unassembled WGS sequence"/>
</dbReference>
<protein>
    <submittedName>
        <fullName evidence="2">Uncharacterized protein</fullName>
    </submittedName>
</protein>
<evidence type="ECO:0000256" key="1">
    <source>
        <dbReference type="SAM" id="MobiDB-lite"/>
    </source>
</evidence>
<reference evidence="2 3" key="1">
    <citation type="submission" date="2013-11" db="EMBL/GenBank/DDBJ databases">
        <title>The Genome Sequence of Phytophthora parasitica P1976.</title>
        <authorList>
            <consortium name="The Broad Institute Genomics Platform"/>
            <person name="Russ C."/>
            <person name="Tyler B."/>
            <person name="Panabieres F."/>
            <person name="Shan W."/>
            <person name="Tripathy S."/>
            <person name="Grunwald N."/>
            <person name="Machado M."/>
            <person name="Johnson C.S."/>
            <person name="Walker B."/>
            <person name="Young S."/>
            <person name="Zeng Q."/>
            <person name="Gargeya S."/>
            <person name="Fitzgerald M."/>
            <person name="Haas B."/>
            <person name="Abouelleil A."/>
            <person name="Allen A.W."/>
            <person name="Alvarado L."/>
            <person name="Arachchi H.M."/>
            <person name="Berlin A.M."/>
            <person name="Chapman S.B."/>
            <person name="Gainer-Dewar J."/>
            <person name="Goldberg J."/>
            <person name="Griggs A."/>
            <person name="Gujja S."/>
            <person name="Hansen M."/>
            <person name="Howarth C."/>
            <person name="Imamovic A."/>
            <person name="Ireland A."/>
            <person name="Larimer J."/>
            <person name="McCowan C."/>
            <person name="Murphy C."/>
            <person name="Pearson M."/>
            <person name="Poon T.W."/>
            <person name="Priest M."/>
            <person name="Roberts A."/>
            <person name="Saif S."/>
            <person name="Shea T."/>
            <person name="Sisk P."/>
            <person name="Sykes S."/>
            <person name="Wortman J."/>
            <person name="Nusbaum C."/>
            <person name="Birren B."/>
        </authorList>
    </citation>
    <scope>NUCLEOTIDE SEQUENCE [LARGE SCALE GENOMIC DNA]</scope>
    <source>
        <strain evidence="2 3">P1976</strain>
    </source>
</reference>
<organism evidence="2 3">
    <name type="scientific">Phytophthora nicotianae P1976</name>
    <dbReference type="NCBI Taxonomy" id="1317066"/>
    <lineage>
        <taxon>Eukaryota</taxon>
        <taxon>Sar</taxon>
        <taxon>Stramenopiles</taxon>
        <taxon>Oomycota</taxon>
        <taxon>Peronosporomycetes</taxon>
        <taxon>Peronosporales</taxon>
        <taxon>Peronosporaceae</taxon>
        <taxon>Phytophthora</taxon>
    </lineage>
</organism>
<dbReference type="EMBL" id="ANJA01003477">
    <property type="protein sequence ID" value="ETO63490.1"/>
    <property type="molecule type" value="Genomic_DNA"/>
</dbReference>
<name>A0A080ZA29_PHYNI</name>
<proteinExistence type="predicted"/>
<dbReference type="AlphaFoldDB" id="A0A080ZA29"/>
<gene>
    <name evidence="2" type="ORF">F444_18813</name>
</gene>
<accession>A0A080ZA29</accession>
<comment type="caution">
    <text evidence="2">The sequence shown here is derived from an EMBL/GenBank/DDBJ whole genome shotgun (WGS) entry which is preliminary data.</text>
</comment>